<dbReference type="SUPFAM" id="SSF46689">
    <property type="entry name" value="Homeodomain-like"/>
    <property type="match status" value="1"/>
</dbReference>
<gene>
    <name evidence="6" type="ORF">LSINAPIS_LOCUS3130</name>
</gene>
<dbReference type="AlphaFoldDB" id="A0A5E4PVU6"/>
<dbReference type="CDD" id="cd00167">
    <property type="entry name" value="SANT"/>
    <property type="match status" value="1"/>
</dbReference>
<keyword evidence="2" id="KW-0238">DNA-binding</keyword>
<feature type="compositionally biased region" description="Acidic residues" evidence="4">
    <location>
        <begin position="263"/>
        <end position="272"/>
    </location>
</feature>
<evidence type="ECO:0000256" key="3">
    <source>
        <dbReference type="ARBA" id="ARBA00023242"/>
    </source>
</evidence>
<dbReference type="InterPro" id="IPR055315">
    <property type="entry name" value="Cramped-like"/>
</dbReference>
<dbReference type="GO" id="GO:0005634">
    <property type="term" value="C:nucleus"/>
    <property type="evidence" value="ECO:0007669"/>
    <property type="project" value="UniProtKB-SubCell"/>
</dbReference>
<sequence length="689" mass="78762">MHQLAARDPAMSPDEESSELLGSLTTQQQQRTSARVIKKLRLESPADKRVNSKEDKDPLKFPTVKQRMPKALWSADEKSLFFEALNEYGKDFDAITAYICAKMKKKGMIDGNLKTKTQVSHFYYRTWHKLSKHVRFDENVKKVAQELYALINYGELRRKLESVSEKTCARLGEMVRSGSMAVRARGKTLRVRTPMCRALRRLNQITVKIRTPKRQRKDSASEKEKDDSKKMKADEAEVNKLINIDETAIDGIELMAQFKMNLDDDEKPSEDEKDLKLEEDVDREPERDNALSEREKDSFSEMEDEEKYNNDTDNESDGKPDKEKKKEKFKNLKVKFRLRPKKRGGSMFTLVMEKDSDDPKCDDKVEEPKLQLEEETKQLIDVELATQQIRTGWSCHDAGDLTIGDLYLMFGSRSRLELDYWWAVPKPPLPPKLHKTSESDKDRVLDKREKGNKTPEKNDSSVEDEKDRSDSDILMFTPTDLIPVKLVPNSSPQTPVRILPKPPPPAPTSTADLSAYYVLTESNGQFFFHDGDRRIPINPPEDNPTDTAGKNTAICNFMSKLFHSSCFGIKNNVKIERQDVKTELAETNGDGNDSSLPSKIEIKQNDSETDMTGDIDRCYIRMFFLISSLFITKLLFSSIKFSLEKSKVVESQLQSLMAESSVDYVAKFADLAAEVTDENVPDDTALDKH</sequence>
<evidence type="ECO:0000256" key="1">
    <source>
        <dbReference type="ARBA" id="ARBA00004123"/>
    </source>
</evidence>
<protein>
    <recommendedName>
        <fullName evidence="5">SANT domain-containing protein</fullName>
    </recommendedName>
</protein>
<dbReference type="PANTHER" id="PTHR21677:SF1">
    <property type="entry name" value="PROTEIN CRAMPED-LIKE"/>
    <property type="match status" value="1"/>
</dbReference>
<evidence type="ECO:0000256" key="2">
    <source>
        <dbReference type="ARBA" id="ARBA00023125"/>
    </source>
</evidence>
<feature type="compositionally biased region" description="Basic and acidic residues" evidence="4">
    <location>
        <begin position="217"/>
        <end position="233"/>
    </location>
</feature>
<dbReference type="Gene3D" id="1.10.10.60">
    <property type="entry name" value="Homeodomain-like"/>
    <property type="match status" value="1"/>
</dbReference>
<dbReference type="PROSITE" id="PS51293">
    <property type="entry name" value="SANT"/>
    <property type="match status" value="1"/>
</dbReference>
<feature type="compositionally biased region" description="Basic and acidic residues" evidence="4">
    <location>
        <begin position="435"/>
        <end position="471"/>
    </location>
</feature>
<dbReference type="SMART" id="SM00717">
    <property type="entry name" value="SANT"/>
    <property type="match status" value="1"/>
</dbReference>
<feature type="compositionally biased region" description="Polar residues" evidence="4">
    <location>
        <begin position="23"/>
        <end position="33"/>
    </location>
</feature>
<keyword evidence="3" id="KW-0539">Nucleus</keyword>
<feature type="region of interest" description="Disordered" evidence="4">
    <location>
        <begin position="263"/>
        <end position="326"/>
    </location>
</feature>
<dbReference type="GO" id="GO:0003677">
    <property type="term" value="F:DNA binding"/>
    <property type="evidence" value="ECO:0007669"/>
    <property type="project" value="UniProtKB-KW"/>
</dbReference>
<feature type="region of interest" description="Disordered" evidence="4">
    <location>
        <begin position="208"/>
        <end position="233"/>
    </location>
</feature>
<name>A0A5E4PVU6_9NEOP</name>
<accession>A0A5E4PVU6</accession>
<feature type="region of interest" description="Disordered" evidence="4">
    <location>
        <begin position="429"/>
        <end position="473"/>
    </location>
</feature>
<proteinExistence type="predicted"/>
<dbReference type="Proteomes" id="UP000324832">
    <property type="component" value="Unassembled WGS sequence"/>
</dbReference>
<feature type="compositionally biased region" description="Basic and acidic residues" evidence="4">
    <location>
        <begin position="273"/>
        <end position="299"/>
    </location>
</feature>
<evidence type="ECO:0000313" key="7">
    <source>
        <dbReference type="Proteomes" id="UP000324832"/>
    </source>
</evidence>
<reference evidence="6 7" key="1">
    <citation type="submission" date="2017-07" db="EMBL/GenBank/DDBJ databases">
        <authorList>
            <person name="Talla V."/>
            <person name="Backstrom N."/>
        </authorList>
    </citation>
    <scope>NUCLEOTIDE SEQUENCE [LARGE SCALE GENOMIC DNA]</scope>
</reference>
<dbReference type="InterPro" id="IPR001005">
    <property type="entry name" value="SANT/Myb"/>
</dbReference>
<comment type="subcellular location">
    <subcellularLocation>
        <location evidence="1">Nucleus</location>
    </subcellularLocation>
</comment>
<organism evidence="6 7">
    <name type="scientific">Leptidea sinapis</name>
    <dbReference type="NCBI Taxonomy" id="189913"/>
    <lineage>
        <taxon>Eukaryota</taxon>
        <taxon>Metazoa</taxon>
        <taxon>Ecdysozoa</taxon>
        <taxon>Arthropoda</taxon>
        <taxon>Hexapoda</taxon>
        <taxon>Insecta</taxon>
        <taxon>Pterygota</taxon>
        <taxon>Neoptera</taxon>
        <taxon>Endopterygota</taxon>
        <taxon>Lepidoptera</taxon>
        <taxon>Glossata</taxon>
        <taxon>Ditrysia</taxon>
        <taxon>Papilionoidea</taxon>
        <taxon>Pieridae</taxon>
        <taxon>Dismorphiinae</taxon>
        <taxon>Leptidea</taxon>
    </lineage>
</organism>
<dbReference type="PANTHER" id="PTHR21677">
    <property type="entry name" value="CRAMPED PROTEIN"/>
    <property type="match status" value="1"/>
</dbReference>
<evidence type="ECO:0000259" key="5">
    <source>
        <dbReference type="PROSITE" id="PS51293"/>
    </source>
</evidence>
<dbReference type="GO" id="GO:0007389">
    <property type="term" value="P:pattern specification process"/>
    <property type="evidence" value="ECO:0007669"/>
    <property type="project" value="TreeGrafter"/>
</dbReference>
<evidence type="ECO:0000313" key="6">
    <source>
        <dbReference type="EMBL" id="VVC90151.1"/>
    </source>
</evidence>
<feature type="compositionally biased region" description="Basic and acidic residues" evidence="4">
    <location>
        <begin position="316"/>
        <end position="326"/>
    </location>
</feature>
<feature type="region of interest" description="Disordered" evidence="4">
    <location>
        <begin position="1"/>
        <end position="57"/>
    </location>
</feature>
<evidence type="ECO:0000256" key="4">
    <source>
        <dbReference type="SAM" id="MobiDB-lite"/>
    </source>
</evidence>
<dbReference type="GO" id="GO:0003682">
    <property type="term" value="F:chromatin binding"/>
    <property type="evidence" value="ECO:0007669"/>
    <property type="project" value="InterPro"/>
</dbReference>
<dbReference type="EMBL" id="FZQP02000726">
    <property type="protein sequence ID" value="VVC90151.1"/>
    <property type="molecule type" value="Genomic_DNA"/>
</dbReference>
<dbReference type="InterPro" id="IPR017884">
    <property type="entry name" value="SANT_dom"/>
</dbReference>
<feature type="domain" description="SANT" evidence="5">
    <location>
        <begin position="73"/>
        <end position="132"/>
    </location>
</feature>
<dbReference type="InterPro" id="IPR009057">
    <property type="entry name" value="Homeodomain-like_sf"/>
</dbReference>
<keyword evidence="7" id="KW-1185">Reference proteome</keyword>
<feature type="compositionally biased region" description="Basic and acidic residues" evidence="4">
    <location>
        <begin position="40"/>
        <end position="57"/>
    </location>
</feature>